<sequence length="76" mass="8071">MSTSKRAAGTIYDAEELAEIRTAVEAVCTELGIDKADTAGRERVASGIMRSWAAGRRTPLWLVHAGLAEAAQRQAG</sequence>
<reference evidence="1 2" key="1">
    <citation type="submission" date="2024-09" db="EMBL/GenBank/DDBJ databases">
        <authorList>
            <person name="Sun Q."/>
            <person name="Mori K."/>
        </authorList>
    </citation>
    <scope>NUCLEOTIDE SEQUENCE [LARGE SCALE GENOMIC DNA]</scope>
    <source>
        <strain evidence="1 2">CCM 8543</strain>
    </source>
</reference>
<dbReference type="Proteomes" id="UP001589755">
    <property type="component" value="Unassembled WGS sequence"/>
</dbReference>
<name>A0ABV6D383_9HYPH</name>
<accession>A0ABV6D383</accession>
<dbReference type="EMBL" id="JBHLXD010000002">
    <property type="protein sequence ID" value="MFC0207092.1"/>
    <property type="molecule type" value="Genomic_DNA"/>
</dbReference>
<dbReference type="RefSeq" id="WP_261520086.1">
    <property type="nucleotide sequence ID" value="NZ_JAODNW010000008.1"/>
</dbReference>
<keyword evidence="2" id="KW-1185">Reference proteome</keyword>
<proteinExistence type="predicted"/>
<gene>
    <name evidence="1" type="ORF">ACFFJ2_01600</name>
</gene>
<evidence type="ECO:0000313" key="2">
    <source>
        <dbReference type="Proteomes" id="UP001589755"/>
    </source>
</evidence>
<protein>
    <submittedName>
        <fullName evidence="1">Uncharacterized protein</fullName>
    </submittedName>
</protein>
<organism evidence="1 2">
    <name type="scientific">Chelativorans intermedius</name>
    <dbReference type="NCBI Taxonomy" id="515947"/>
    <lineage>
        <taxon>Bacteria</taxon>
        <taxon>Pseudomonadati</taxon>
        <taxon>Pseudomonadota</taxon>
        <taxon>Alphaproteobacteria</taxon>
        <taxon>Hyphomicrobiales</taxon>
        <taxon>Phyllobacteriaceae</taxon>
        <taxon>Chelativorans</taxon>
    </lineage>
</organism>
<comment type="caution">
    <text evidence="1">The sequence shown here is derived from an EMBL/GenBank/DDBJ whole genome shotgun (WGS) entry which is preliminary data.</text>
</comment>
<evidence type="ECO:0000313" key="1">
    <source>
        <dbReference type="EMBL" id="MFC0207092.1"/>
    </source>
</evidence>